<dbReference type="OrthoDB" id="6381660at2759"/>
<accession>A0A5N5SNB6</accession>
<keyword evidence="6" id="KW-1185">Reference proteome</keyword>
<dbReference type="AlphaFoldDB" id="A0A5N5SNB6"/>
<dbReference type="EMBL" id="SEYY01022757">
    <property type="protein sequence ID" value="KAB7495322.1"/>
    <property type="molecule type" value="Genomic_DNA"/>
</dbReference>
<reference evidence="5 6" key="1">
    <citation type="journal article" date="2019" name="PLoS Biol.">
        <title>Sex chromosomes control vertical transmission of feminizing Wolbachia symbionts in an isopod.</title>
        <authorList>
            <person name="Becking T."/>
            <person name="Chebbi M.A."/>
            <person name="Giraud I."/>
            <person name="Moumen B."/>
            <person name="Laverre T."/>
            <person name="Caubet Y."/>
            <person name="Peccoud J."/>
            <person name="Gilbert C."/>
            <person name="Cordaux R."/>
        </authorList>
    </citation>
    <scope>NUCLEOTIDE SEQUENCE [LARGE SCALE GENOMIC DNA]</scope>
    <source>
        <strain evidence="5">ANa2</strain>
        <tissue evidence="5">Whole body excluding digestive tract and cuticle</tissue>
    </source>
</reference>
<dbReference type="SMART" id="SM00060">
    <property type="entry name" value="FN3"/>
    <property type="match status" value="5"/>
</dbReference>
<feature type="domain" description="Fibronectin type-III" evidence="4">
    <location>
        <begin position="37"/>
        <end position="128"/>
    </location>
</feature>
<sequence>MSLKCIIVLFQEEVEDNKNLKAAAAAAAAAPAAPEAATITLSSVTAISPCQIKVSWSCSQCTNSDHYTVTWIDVDTKESSEADVAKGSISYEIGELISNKNYTAYVTLYLTDGSSVVSDEDTAATEEGSPNSVQGFTVDGKTDSKIMVSWTNTTNPCPIFGFNILWNGDAIWDSTRHSGGNYTTNGKSKTSYTIANLMPYSDYDITIQEVTTDLKYGSPATQHSTTDERKASSPTVKTNTLNSTSINVSWKAPSSANGVITGYNVQWSIDGEEDAGNANTTKDVFSWTISDLLACGNYQINVSAINGAGIGSSDPAYNRTDEEKLPAPDNLKCDYNETSDQITVTWDLINSTNTRCLIDHYIVKYTSDVLWNGDIAVTSDTPDNTTTEYTIGDLTPYTSYDIQVCASTSKLGGDISSCRNIETNDEVPGEINHLEILEGNLEESSSFAVVWTDPIEKNGALLTYHVTLYNDTDGVVIDDDVDYTDFTEAFYTYQFDDLDTSGNYSVSVYAVNRAPDPGPESEIQFSFLEDYEMEYM</sequence>
<comment type="caution">
    <text evidence="5">The sequence shown here is derived from an EMBL/GenBank/DDBJ whole genome shotgun (WGS) entry which is preliminary data.</text>
</comment>
<protein>
    <submittedName>
        <fullName evidence="5">Receptor-type tyrosine-protein phosphatase F</fullName>
    </submittedName>
</protein>
<evidence type="ECO:0000256" key="1">
    <source>
        <dbReference type="ARBA" id="ARBA00022737"/>
    </source>
</evidence>
<keyword evidence="5" id="KW-0675">Receptor</keyword>
<feature type="domain" description="Fibronectin type-III" evidence="4">
    <location>
        <begin position="427"/>
        <end position="532"/>
    </location>
</feature>
<feature type="domain" description="Fibronectin type-III" evidence="4">
    <location>
        <begin position="327"/>
        <end position="426"/>
    </location>
</feature>
<dbReference type="PANTHER" id="PTHR24051:SF9">
    <property type="entry name" value="FIBRONECTIN TYPE-III DOMAIN-CONTAINING PROTEIN"/>
    <property type="match status" value="1"/>
</dbReference>
<dbReference type="PROSITE" id="PS50853">
    <property type="entry name" value="FN3"/>
    <property type="match status" value="4"/>
</dbReference>
<proteinExistence type="predicted"/>
<feature type="domain" description="Fibronectin type-III" evidence="4">
    <location>
        <begin position="230"/>
        <end position="323"/>
    </location>
</feature>
<dbReference type="InterPro" id="IPR036116">
    <property type="entry name" value="FN3_sf"/>
</dbReference>
<dbReference type="InterPro" id="IPR003961">
    <property type="entry name" value="FN3_dom"/>
</dbReference>
<dbReference type="CDD" id="cd00063">
    <property type="entry name" value="FN3"/>
    <property type="match status" value="5"/>
</dbReference>
<feature type="region of interest" description="Disordered" evidence="3">
    <location>
        <begin position="217"/>
        <end position="238"/>
    </location>
</feature>
<evidence type="ECO:0000256" key="3">
    <source>
        <dbReference type="SAM" id="MobiDB-lite"/>
    </source>
</evidence>
<gene>
    <name evidence="5" type="primary">Ptprf</name>
    <name evidence="5" type="ORF">Anas_11441</name>
</gene>
<dbReference type="InterPro" id="IPR051622">
    <property type="entry name" value="R-tyr_protein_phosphatases"/>
</dbReference>
<evidence type="ECO:0000313" key="5">
    <source>
        <dbReference type="EMBL" id="KAB7495322.1"/>
    </source>
</evidence>
<evidence type="ECO:0000256" key="2">
    <source>
        <dbReference type="ARBA" id="ARBA00023157"/>
    </source>
</evidence>
<name>A0A5N5SNB6_9CRUS</name>
<dbReference type="Gene3D" id="2.60.40.10">
    <property type="entry name" value="Immunoglobulins"/>
    <property type="match status" value="5"/>
</dbReference>
<keyword evidence="2" id="KW-1015">Disulfide bond</keyword>
<dbReference type="SUPFAM" id="SSF49265">
    <property type="entry name" value="Fibronectin type III"/>
    <property type="match status" value="3"/>
</dbReference>
<dbReference type="InterPro" id="IPR013783">
    <property type="entry name" value="Ig-like_fold"/>
</dbReference>
<dbReference type="Pfam" id="PF00041">
    <property type="entry name" value="fn3"/>
    <property type="match status" value="4"/>
</dbReference>
<organism evidence="5 6">
    <name type="scientific">Armadillidium nasatum</name>
    <dbReference type="NCBI Taxonomy" id="96803"/>
    <lineage>
        <taxon>Eukaryota</taxon>
        <taxon>Metazoa</taxon>
        <taxon>Ecdysozoa</taxon>
        <taxon>Arthropoda</taxon>
        <taxon>Crustacea</taxon>
        <taxon>Multicrustacea</taxon>
        <taxon>Malacostraca</taxon>
        <taxon>Eumalacostraca</taxon>
        <taxon>Peracarida</taxon>
        <taxon>Isopoda</taxon>
        <taxon>Oniscidea</taxon>
        <taxon>Crinocheta</taxon>
        <taxon>Armadillidiidae</taxon>
        <taxon>Armadillidium</taxon>
    </lineage>
</organism>
<keyword evidence="1" id="KW-0677">Repeat</keyword>
<dbReference type="PANTHER" id="PTHR24051">
    <property type="entry name" value="SUSHI DOMAIN-CONTAINING PROTEIN 1"/>
    <property type="match status" value="1"/>
</dbReference>
<evidence type="ECO:0000259" key="4">
    <source>
        <dbReference type="PROSITE" id="PS50853"/>
    </source>
</evidence>
<evidence type="ECO:0000313" key="6">
    <source>
        <dbReference type="Proteomes" id="UP000326759"/>
    </source>
</evidence>
<dbReference type="Proteomes" id="UP000326759">
    <property type="component" value="Unassembled WGS sequence"/>
</dbReference>